<gene>
    <name evidence="1" type="ORF">E6O51_17540</name>
</gene>
<comment type="caution">
    <text evidence="1">The sequence shown here is derived from an EMBL/GenBank/DDBJ whole genome shotgun (WGS) entry which is preliminary data.</text>
</comment>
<proteinExistence type="predicted"/>
<keyword evidence="1" id="KW-0808">Transferase</keyword>
<keyword evidence="2" id="KW-1185">Reference proteome</keyword>
<evidence type="ECO:0000313" key="2">
    <source>
        <dbReference type="Proteomes" id="UP000307956"/>
    </source>
</evidence>
<dbReference type="SUPFAM" id="SSF53756">
    <property type="entry name" value="UDP-Glycosyltransferase/glycogen phosphorylase"/>
    <property type="match status" value="1"/>
</dbReference>
<dbReference type="EMBL" id="SSOD01000017">
    <property type="protein sequence ID" value="THF57632.1"/>
    <property type="molecule type" value="Genomic_DNA"/>
</dbReference>
<evidence type="ECO:0000313" key="1">
    <source>
        <dbReference type="EMBL" id="THF57632.1"/>
    </source>
</evidence>
<dbReference type="Gene3D" id="3.40.50.11190">
    <property type="match status" value="1"/>
</dbReference>
<dbReference type="AlphaFoldDB" id="A0A4S4AFL2"/>
<dbReference type="Gene3D" id="3.40.50.2000">
    <property type="entry name" value="Glycogen Phosphorylase B"/>
    <property type="match status" value="1"/>
</dbReference>
<sequence length="325" mass="34925">MFAICIESSHARGLGHLYRSLTLADGLRGCGLPLHFLVNDDPVALNLIRGHGHRVDVVNLGSDNNWEASWLLAHPSVKVWVNDRLDTSEDHANRVKSCGVRLATFDDRGAGAAVADLHIAALVFDDTGSLLGRRILSGVDYLVLDPKLAGLRRVRETASAWLVTMGGSDTWGVTPRIMDALLSLGQGASVVLGPSFKHVADVEAVQARSPSDFFTVHHRGVPSLADEMARHDLAITGGGMTPFQANAMGLPCIVVANEHFEVPVGRALERLGGSVFAGFHQDLDLSVLHRRLQMAQMSQAGMRAVDLLGCDRVVKALRNLAEEGS</sequence>
<protein>
    <submittedName>
        <fullName evidence="1">Glycosyl transferase</fullName>
    </submittedName>
</protein>
<dbReference type="GO" id="GO:0016740">
    <property type="term" value="F:transferase activity"/>
    <property type="evidence" value="ECO:0007669"/>
    <property type="project" value="UniProtKB-KW"/>
</dbReference>
<dbReference type="Proteomes" id="UP000307956">
    <property type="component" value="Unassembled WGS sequence"/>
</dbReference>
<organism evidence="1 2">
    <name type="scientific">Pseudothauera rhizosphaerae</name>
    <dbReference type="NCBI Taxonomy" id="2565932"/>
    <lineage>
        <taxon>Bacteria</taxon>
        <taxon>Pseudomonadati</taxon>
        <taxon>Pseudomonadota</taxon>
        <taxon>Betaproteobacteria</taxon>
        <taxon>Rhodocyclales</taxon>
        <taxon>Zoogloeaceae</taxon>
        <taxon>Pseudothauera</taxon>
    </lineage>
</organism>
<accession>A0A4S4AFL2</accession>
<name>A0A4S4AFL2_9RHOO</name>
<dbReference type="OrthoDB" id="9788924at2"/>
<reference evidence="1 2" key="1">
    <citation type="submission" date="2019-04" db="EMBL/GenBank/DDBJ databases">
        <title>Azoarcus rhizosphaerae sp. nov. isolated from rhizosphere of Ficus religiosa.</title>
        <authorList>
            <person name="Lin S.-Y."/>
            <person name="Hameed A."/>
            <person name="Hsu Y.-H."/>
            <person name="Young C.-C."/>
        </authorList>
    </citation>
    <scope>NUCLEOTIDE SEQUENCE [LARGE SCALE GENOMIC DNA]</scope>
    <source>
        <strain evidence="1 2">CC-YHH848</strain>
    </source>
</reference>